<dbReference type="Proteomes" id="UP000694545">
    <property type="component" value="Unplaced"/>
</dbReference>
<dbReference type="GeneID" id="123030313"/>
<evidence type="ECO:0000259" key="1">
    <source>
        <dbReference type="Pfam" id="PF15021"/>
    </source>
</evidence>
<dbReference type="OMA" id="NHPTTAC"/>
<dbReference type="InterPro" id="IPR053898">
    <property type="entry name" value="SHLD1_C"/>
</dbReference>
<feature type="domain" description="Shieldin complex subunit 1 C-terminal" evidence="1">
    <location>
        <begin position="101"/>
        <end position="214"/>
    </location>
</feature>
<sequence length="215" mass="23455">MEGNGTLSSCHSEESSFLDLPCVLTAESFLRNPSPGRNDEIPHSEEAFVSPASTVFDTDSNSIVFSEHNTGVDATLWPGPCETTQPMTDESQPRELPLSWKYEEPSIEKSLEVFYGTCCQKKPSGGSPAYEAASQSVSAKIADLTDQEGMAYALKSLQIAQMVLNRDADKILPQHFSSTCFSTSTKTSISLEETKQMPGLSDEILQFILKGNLTK</sequence>
<dbReference type="InterPro" id="IPR027821">
    <property type="entry name" value="SHLD1"/>
</dbReference>
<dbReference type="Pfam" id="PF15021">
    <property type="entry name" value="SHLD1_C"/>
    <property type="match status" value="1"/>
</dbReference>
<evidence type="ECO:0000313" key="2">
    <source>
        <dbReference type="Ensembl" id="ENSVKKP00000012271.1"/>
    </source>
</evidence>
<reference evidence="2" key="1">
    <citation type="submission" date="2025-08" db="UniProtKB">
        <authorList>
            <consortium name="Ensembl"/>
        </authorList>
    </citation>
    <scope>IDENTIFICATION</scope>
</reference>
<dbReference type="GO" id="GO:2001032">
    <property type="term" value="P:regulation of double-strand break repair via nonhomologous end joining"/>
    <property type="evidence" value="ECO:0007669"/>
    <property type="project" value="InterPro"/>
</dbReference>
<dbReference type="AlphaFoldDB" id="A0A8D2J9I7"/>
<evidence type="ECO:0000313" key="3">
    <source>
        <dbReference type="Proteomes" id="UP000694545"/>
    </source>
</evidence>
<accession>A0A8D2J9I7</accession>
<organism evidence="2 3">
    <name type="scientific">Varanus komodoensis</name>
    <name type="common">Komodo dragon</name>
    <dbReference type="NCBI Taxonomy" id="61221"/>
    <lineage>
        <taxon>Eukaryota</taxon>
        <taxon>Metazoa</taxon>
        <taxon>Chordata</taxon>
        <taxon>Craniata</taxon>
        <taxon>Vertebrata</taxon>
        <taxon>Euteleostomi</taxon>
        <taxon>Lepidosauria</taxon>
        <taxon>Squamata</taxon>
        <taxon>Bifurcata</taxon>
        <taxon>Unidentata</taxon>
        <taxon>Episquamata</taxon>
        <taxon>Toxicofera</taxon>
        <taxon>Anguimorpha</taxon>
        <taxon>Paleoanguimorpha</taxon>
        <taxon>Varanoidea</taxon>
        <taxon>Varanidae</taxon>
        <taxon>Varanus</taxon>
    </lineage>
</organism>
<gene>
    <name evidence="2" type="primary">SHLD1</name>
</gene>
<proteinExistence type="predicted"/>
<name>A0A8D2J9I7_VARKO</name>
<keyword evidence="3" id="KW-1185">Reference proteome</keyword>
<dbReference type="PANTHER" id="PTHR36863">
    <property type="entry name" value="SHIELDIN COMPLEX SUBUNIT 1"/>
    <property type="match status" value="1"/>
</dbReference>
<dbReference type="PANTHER" id="PTHR36863:SF1">
    <property type="entry name" value="SHIELDIN COMPLEX SUBUNIT 1"/>
    <property type="match status" value="1"/>
</dbReference>
<protein>
    <submittedName>
        <fullName evidence="2">Shieldin complex subunit 1</fullName>
    </submittedName>
</protein>
<dbReference type="CTD" id="149840"/>
<reference evidence="2" key="2">
    <citation type="submission" date="2025-09" db="UniProtKB">
        <authorList>
            <consortium name="Ensembl"/>
        </authorList>
    </citation>
    <scope>IDENTIFICATION</scope>
</reference>
<dbReference type="Ensembl" id="ENSVKKT00000012561.1">
    <property type="protein sequence ID" value="ENSVKKP00000012271.1"/>
    <property type="gene ID" value="ENSVKKG00000008531.1"/>
</dbReference>
<dbReference type="RefSeq" id="XP_044300089.1">
    <property type="nucleotide sequence ID" value="XM_044444154.1"/>
</dbReference>